<name>A0ABW0A579_9ACTN</name>
<feature type="region of interest" description="Disordered" evidence="1">
    <location>
        <begin position="156"/>
        <end position="194"/>
    </location>
</feature>
<feature type="compositionally biased region" description="Basic and acidic residues" evidence="1">
    <location>
        <begin position="163"/>
        <end position="173"/>
    </location>
</feature>
<evidence type="ECO:0000313" key="2">
    <source>
        <dbReference type="EMBL" id="MFC5148900.1"/>
    </source>
</evidence>
<evidence type="ECO:0000313" key="3">
    <source>
        <dbReference type="Proteomes" id="UP001596222"/>
    </source>
</evidence>
<protein>
    <submittedName>
        <fullName evidence="2">Uncharacterized protein</fullName>
    </submittedName>
</protein>
<dbReference type="RefSeq" id="WP_382049015.1">
    <property type="nucleotide sequence ID" value="NZ_JBHSKJ010000022.1"/>
</dbReference>
<keyword evidence="3" id="KW-1185">Reference proteome</keyword>
<gene>
    <name evidence="2" type="ORF">ACFPP6_29975</name>
</gene>
<dbReference type="Proteomes" id="UP001596222">
    <property type="component" value="Unassembled WGS sequence"/>
</dbReference>
<organism evidence="2 3">
    <name type="scientific">Streptomyces aureoversilis</name>
    <dbReference type="NCBI Taxonomy" id="67277"/>
    <lineage>
        <taxon>Bacteria</taxon>
        <taxon>Bacillati</taxon>
        <taxon>Actinomycetota</taxon>
        <taxon>Actinomycetes</taxon>
        <taxon>Kitasatosporales</taxon>
        <taxon>Streptomycetaceae</taxon>
        <taxon>Streptomyces</taxon>
    </lineage>
</organism>
<dbReference type="EMBL" id="JBHSKJ010000022">
    <property type="protein sequence ID" value="MFC5148900.1"/>
    <property type="molecule type" value="Genomic_DNA"/>
</dbReference>
<evidence type="ECO:0000256" key="1">
    <source>
        <dbReference type="SAM" id="MobiDB-lite"/>
    </source>
</evidence>
<comment type="caution">
    <text evidence="2">The sequence shown here is derived from an EMBL/GenBank/DDBJ whole genome shotgun (WGS) entry which is preliminary data.</text>
</comment>
<proteinExistence type="predicted"/>
<accession>A0ABW0A579</accession>
<sequence>MTAPIPDPAEQTAAAVTAEFPGLRQAHPHSIGASRSLAVVRLDGQSARYSWGPYDVHVTVGHEAHLDTDDPESTSLQRQIRAHATLLVPDVVDASTRGHVEWDITNPRPELIFPTAFSAAAADRDDPRFASAVLATVAKALDYARIATPHAQTRAAEAAEEAQWERERPEGTSRLRWMRAKRAERDARSAPGNQ</sequence>
<reference evidence="3" key="1">
    <citation type="journal article" date="2019" name="Int. J. Syst. Evol. Microbiol.">
        <title>The Global Catalogue of Microorganisms (GCM) 10K type strain sequencing project: providing services to taxonomists for standard genome sequencing and annotation.</title>
        <authorList>
            <consortium name="The Broad Institute Genomics Platform"/>
            <consortium name="The Broad Institute Genome Sequencing Center for Infectious Disease"/>
            <person name="Wu L."/>
            <person name="Ma J."/>
        </authorList>
    </citation>
    <scope>NUCLEOTIDE SEQUENCE [LARGE SCALE GENOMIC DNA]</scope>
    <source>
        <strain evidence="3">CGMCC 4.1641</strain>
    </source>
</reference>